<dbReference type="PANTHER" id="PTHR47784:SF7">
    <property type="entry name" value="ZN(II)2CYS6 TRANSCRIPTION FACTOR (EUROFUNG)"/>
    <property type="match status" value="1"/>
</dbReference>
<dbReference type="CDD" id="cd00067">
    <property type="entry name" value="GAL4"/>
    <property type="match status" value="1"/>
</dbReference>
<organism evidence="6 7">
    <name type="scientific">Aspergillus nanangensis</name>
    <dbReference type="NCBI Taxonomy" id="2582783"/>
    <lineage>
        <taxon>Eukaryota</taxon>
        <taxon>Fungi</taxon>
        <taxon>Dikarya</taxon>
        <taxon>Ascomycota</taxon>
        <taxon>Pezizomycotina</taxon>
        <taxon>Eurotiomycetes</taxon>
        <taxon>Eurotiomycetidae</taxon>
        <taxon>Eurotiales</taxon>
        <taxon>Aspergillaceae</taxon>
        <taxon>Aspergillus</taxon>
        <taxon>Aspergillus subgen. Circumdati</taxon>
    </lineage>
</organism>
<dbReference type="Pfam" id="PF00172">
    <property type="entry name" value="Zn_clus"/>
    <property type="match status" value="1"/>
</dbReference>
<comment type="caution">
    <text evidence="6">The sequence shown here is derived from an EMBL/GenBank/DDBJ whole genome shotgun (WGS) entry which is preliminary data.</text>
</comment>
<gene>
    <name evidence="6" type="ORF">FE257_008494</name>
</gene>
<accession>A0AAD4CLJ5</accession>
<dbReference type="EMBL" id="VCAU01000045">
    <property type="protein sequence ID" value="KAF9888562.1"/>
    <property type="molecule type" value="Genomic_DNA"/>
</dbReference>
<proteinExistence type="predicted"/>
<evidence type="ECO:0000256" key="3">
    <source>
        <dbReference type="ARBA" id="ARBA00023163"/>
    </source>
</evidence>
<reference evidence="6" key="1">
    <citation type="journal article" date="2019" name="Beilstein J. Org. Chem.">
        <title>Nanangenines: drimane sesquiterpenoids as the dominant metabolite cohort of a novel Australian fungus, Aspergillus nanangensis.</title>
        <authorList>
            <person name="Lacey H.J."/>
            <person name="Gilchrist C.L.M."/>
            <person name="Crombie A."/>
            <person name="Kalaitzis J.A."/>
            <person name="Vuong D."/>
            <person name="Rutledge P.J."/>
            <person name="Turner P."/>
            <person name="Pitt J.I."/>
            <person name="Lacey E."/>
            <person name="Chooi Y.H."/>
            <person name="Piggott A.M."/>
        </authorList>
    </citation>
    <scope>NUCLEOTIDE SEQUENCE</scope>
    <source>
        <strain evidence="6">MST-FP2251</strain>
    </source>
</reference>
<keyword evidence="4" id="KW-0539">Nucleus</keyword>
<dbReference type="InterPro" id="IPR053157">
    <property type="entry name" value="Sterol_Uptake_Regulator"/>
</dbReference>
<dbReference type="PROSITE" id="PS00463">
    <property type="entry name" value="ZN2_CY6_FUNGAL_1"/>
    <property type="match status" value="1"/>
</dbReference>
<sequence length="421" mass="47848">MCRTTRSPDEASLSGEVTENSRSMAWAKVHRAKRPHTKSRRGCFNCKARKVKCPETRPACKNCMIRDLECVYPAEEVSERIIAPKRDFPSLVSTRQLSPHPFTGDDLRFFHHFLLDARPYLPFGNEQSWKVKVPAYAHECPHLMHALLSLGATDCSVAAPDGSQYTSMAIAHRGKAIQLLSTAIAKGDQCTNVELDCILATCYALVFQAHHMADGVVDFAVMVRGCGMVTSQIRTRFQSSGIFFLQDREEVTTMVTPWLPEEPYPDSELLVRCLEDVDQIEPLLESSVQQGFLTAIRRTYRGLQRSIGQGFEGITEIYSVWYSADSRQFMKFIAGANYLSRALFIHYFMIDTLMRPYLFRLHGVSDRLSRSFNAMVINQWTETIWESLPREVQEMVRFEVDFIAREKGMVWMAGDGSPLIG</sequence>
<evidence type="ECO:0000313" key="6">
    <source>
        <dbReference type="EMBL" id="KAF9888562.1"/>
    </source>
</evidence>
<evidence type="ECO:0000313" key="7">
    <source>
        <dbReference type="Proteomes" id="UP001194746"/>
    </source>
</evidence>
<keyword evidence="3" id="KW-0804">Transcription</keyword>
<reference evidence="6" key="2">
    <citation type="submission" date="2020-02" db="EMBL/GenBank/DDBJ databases">
        <authorList>
            <person name="Gilchrist C.L.M."/>
            <person name="Chooi Y.-H."/>
        </authorList>
    </citation>
    <scope>NUCLEOTIDE SEQUENCE</scope>
    <source>
        <strain evidence="6">MST-FP2251</strain>
    </source>
</reference>
<keyword evidence="2" id="KW-0238">DNA-binding</keyword>
<dbReference type="AlphaFoldDB" id="A0AAD4CLJ5"/>
<protein>
    <recommendedName>
        <fullName evidence="5">Zn(2)-C6 fungal-type domain-containing protein</fullName>
    </recommendedName>
</protein>
<name>A0AAD4CLJ5_ASPNN</name>
<keyword evidence="1" id="KW-0805">Transcription regulation</keyword>
<dbReference type="SUPFAM" id="SSF57701">
    <property type="entry name" value="Zn2/Cys6 DNA-binding domain"/>
    <property type="match status" value="1"/>
</dbReference>
<evidence type="ECO:0000259" key="5">
    <source>
        <dbReference type="PROSITE" id="PS50048"/>
    </source>
</evidence>
<dbReference type="GO" id="GO:0008270">
    <property type="term" value="F:zinc ion binding"/>
    <property type="evidence" value="ECO:0007669"/>
    <property type="project" value="InterPro"/>
</dbReference>
<dbReference type="GO" id="GO:0001228">
    <property type="term" value="F:DNA-binding transcription activator activity, RNA polymerase II-specific"/>
    <property type="evidence" value="ECO:0007669"/>
    <property type="project" value="TreeGrafter"/>
</dbReference>
<dbReference type="Proteomes" id="UP001194746">
    <property type="component" value="Unassembled WGS sequence"/>
</dbReference>
<dbReference type="InterPro" id="IPR036864">
    <property type="entry name" value="Zn2-C6_fun-type_DNA-bd_sf"/>
</dbReference>
<evidence type="ECO:0000256" key="4">
    <source>
        <dbReference type="ARBA" id="ARBA00023242"/>
    </source>
</evidence>
<keyword evidence="7" id="KW-1185">Reference proteome</keyword>
<dbReference type="PANTHER" id="PTHR47784">
    <property type="entry name" value="STEROL UPTAKE CONTROL PROTEIN 2"/>
    <property type="match status" value="1"/>
</dbReference>
<dbReference type="Gene3D" id="4.10.240.10">
    <property type="entry name" value="Zn(2)-C6 fungal-type DNA-binding domain"/>
    <property type="match status" value="1"/>
</dbReference>
<dbReference type="GO" id="GO:0003677">
    <property type="term" value="F:DNA binding"/>
    <property type="evidence" value="ECO:0007669"/>
    <property type="project" value="UniProtKB-KW"/>
</dbReference>
<feature type="domain" description="Zn(2)-C6 fungal-type" evidence="5">
    <location>
        <begin position="42"/>
        <end position="72"/>
    </location>
</feature>
<dbReference type="PROSITE" id="PS50048">
    <property type="entry name" value="ZN2_CY6_FUNGAL_2"/>
    <property type="match status" value="1"/>
</dbReference>
<evidence type="ECO:0000256" key="1">
    <source>
        <dbReference type="ARBA" id="ARBA00023015"/>
    </source>
</evidence>
<dbReference type="SMART" id="SM00066">
    <property type="entry name" value="GAL4"/>
    <property type="match status" value="1"/>
</dbReference>
<evidence type="ECO:0000256" key="2">
    <source>
        <dbReference type="ARBA" id="ARBA00023125"/>
    </source>
</evidence>
<dbReference type="InterPro" id="IPR001138">
    <property type="entry name" value="Zn2Cys6_DnaBD"/>
</dbReference>
<dbReference type="InterPro" id="IPR021858">
    <property type="entry name" value="Fun_TF"/>
</dbReference>
<dbReference type="Pfam" id="PF11951">
    <property type="entry name" value="Fungal_trans_2"/>
    <property type="match status" value="1"/>
</dbReference>